<keyword evidence="2" id="KW-1185">Reference proteome</keyword>
<comment type="caution">
    <text evidence="1">The sequence shown here is derived from an EMBL/GenBank/DDBJ whole genome shotgun (WGS) entry which is preliminary data.</text>
</comment>
<evidence type="ECO:0000313" key="1">
    <source>
        <dbReference type="EMBL" id="GAA1681732.1"/>
    </source>
</evidence>
<sequence>MRDKKRPGPVYDNAIKLLTVPQRAELCRWLGIDVVSEMAEPEDLSGRPLRVDMLARVGSGRLAHIEFFRNADSTIGPRMVEYLARLWQRHPRSRIEQHVVLLGGGRPPEEFVRDDLSHRYRVHLLRECDPEGLLERVATAPLAVLAKAERGGRQKLFRDVLERIQSSGDPETPVLTEMAEILAGVHLSPDVIKAIAEEVRMPFDLREFPPSPRMREAFSEGRIEGAADAEVRIFAILLRMRFGPDSRIEGIARRLAAGDAEAATAAINSAESLDVFAG</sequence>
<dbReference type="RefSeq" id="WP_344311216.1">
    <property type="nucleotide sequence ID" value="NZ_BAAANY010000010.1"/>
</dbReference>
<dbReference type="PANTHER" id="PTHR34613">
    <property type="entry name" value="SLL0800 PROTEIN"/>
    <property type="match status" value="1"/>
</dbReference>
<dbReference type="Proteomes" id="UP001500618">
    <property type="component" value="Unassembled WGS sequence"/>
</dbReference>
<gene>
    <name evidence="1" type="ORF">GCM10009765_33600</name>
</gene>
<name>A0ABN2H469_9ACTN</name>
<proteinExistence type="predicted"/>
<dbReference type="PANTHER" id="PTHR34613:SF1">
    <property type="entry name" value="SLL6017 PROTEIN"/>
    <property type="match status" value="1"/>
</dbReference>
<dbReference type="EMBL" id="BAAANY010000010">
    <property type="protein sequence ID" value="GAA1681732.1"/>
    <property type="molecule type" value="Genomic_DNA"/>
</dbReference>
<protein>
    <submittedName>
        <fullName evidence="1">Uncharacterized protein</fullName>
    </submittedName>
</protein>
<organism evidence="1 2">
    <name type="scientific">Fodinicola feengrottensis</name>
    <dbReference type="NCBI Taxonomy" id="435914"/>
    <lineage>
        <taxon>Bacteria</taxon>
        <taxon>Bacillati</taxon>
        <taxon>Actinomycetota</taxon>
        <taxon>Actinomycetes</taxon>
        <taxon>Mycobacteriales</taxon>
        <taxon>Fodinicola</taxon>
    </lineage>
</organism>
<accession>A0ABN2H469</accession>
<evidence type="ECO:0000313" key="2">
    <source>
        <dbReference type="Proteomes" id="UP001500618"/>
    </source>
</evidence>
<reference evidence="1 2" key="1">
    <citation type="journal article" date="2019" name="Int. J. Syst. Evol. Microbiol.">
        <title>The Global Catalogue of Microorganisms (GCM) 10K type strain sequencing project: providing services to taxonomists for standard genome sequencing and annotation.</title>
        <authorList>
            <consortium name="The Broad Institute Genomics Platform"/>
            <consortium name="The Broad Institute Genome Sequencing Center for Infectious Disease"/>
            <person name="Wu L."/>
            <person name="Ma J."/>
        </authorList>
    </citation>
    <scope>NUCLEOTIDE SEQUENCE [LARGE SCALE GENOMIC DNA]</scope>
    <source>
        <strain evidence="1 2">JCM 14718</strain>
    </source>
</reference>